<dbReference type="AlphaFoldDB" id="A0A4E9EGM7"/>
<reference evidence="2" key="1">
    <citation type="submission" date="2019-04" db="EMBL/GenBank/DDBJ databases">
        <authorList>
            <person name="Melise S."/>
            <person name="Noan J."/>
            <person name="Okalmin O."/>
        </authorList>
    </citation>
    <scope>NUCLEOTIDE SEQUENCE</scope>
    <source>
        <strain evidence="2">FN9</strain>
    </source>
</reference>
<reference evidence="1" key="2">
    <citation type="submission" date="2021-03" db="EMBL/GenBank/DDBJ databases">
        <authorList>
            <person name="Alouane T."/>
            <person name="Langin T."/>
            <person name="Bonhomme L."/>
        </authorList>
    </citation>
    <scope>NUCLEOTIDE SEQUENCE</scope>
    <source>
        <strain evidence="1">MDC_Fg202</strain>
    </source>
</reference>
<dbReference type="EMBL" id="CAAKMV010000155">
    <property type="protein sequence ID" value="VIO61970.1"/>
    <property type="molecule type" value="Genomic_DNA"/>
</dbReference>
<organism evidence="2">
    <name type="scientific">Gibberella zeae</name>
    <name type="common">Wheat head blight fungus</name>
    <name type="synonym">Fusarium graminearum</name>
    <dbReference type="NCBI Taxonomy" id="5518"/>
    <lineage>
        <taxon>Eukaryota</taxon>
        <taxon>Fungi</taxon>
        <taxon>Dikarya</taxon>
        <taxon>Ascomycota</taxon>
        <taxon>Pezizomycotina</taxon>
        <taxon>Sordariomycetes</taxon>
        <taxon>Hypocreomycetidae</taxon>
        <taxon>Hypocreales</taxon>
        <taxon>Nectriaceae</taxon>
        <taxon>Fusarium</taxon>
    </lineage>
</organism>
<evidence type="ECO:0000313" key="2">
    <source>
        <dbReference type="EMBL" id="VIO61970.1"/>
    </source>
</evidence>
<name>A0A4E9EGM7_GIBZA</name>
<gene>
    <name evidence="2" type="ORF">FUG_LOCUS459925</name>
    <name evidence="1" type="ORF">MDCFG202_LOCUS292274</name>
</gene>
<sequence>MPGGVLVTLLLPSDYQIHRKSCRKNVVVPDLATVYNMELSIGKHHRTCALVDDLVNMPRPENHGC</sequence>
<accession>A0A4E9EGM7</accession>
<protein>
    <submittedName>
        <fullName evidence="2">Uncharacterized protein</fullName>
    </submittedName>
</protein>
<evidence type="ECO:0000313" key="1">
    <source>
        <dbReference type="EMBL" id="CAG1987157.1"/>
    </source>
</evidence>
<dbReference type="Proteomes" id="UP000746612">
    <property type="component" value="Unassembled WGS sequence"/>
</dbReference>
<dbReference type="EMBL" id="CAJPIJ010000138">
    <property type="protein sequence ID" value="CAG1987157.1"/>
    <property type="molecule type" value="Genomic_DNA"/>
</dbReference>
<proteinExistence type="predicted"/>